<proteinExistence type="predicted"/>
<dbReference type="EMBL" id="BMNA01000003">
    <property type="protein sequence ID" value="GGL97566.1"/>
    <property type="molecule type" value="Genomic_DNA"/>
</dbReference>
<dbReference type="GO" id="GO:0015833">
    <property type="term" value="P:peptide transport"/>
    <property type="evidence" value="ECO:0007669"/>
    <property type="project" value="TreeGrafter"/>
</dbReference>
<dbReference type="Gene3D" id="3.10.105.10">
    <property type="entry name" value="Dipeptide-binding Protein, Domain 3"/>
    <property type="match status" value="1"/>
</dbReference>
<protein>
    <submittedName>
        <fullName evidence="3">Peptide ABC transporter substrate-binding protein</fullName>
    </submittedName>
</protein>
<comment type="caution">
    <text evidence="3">The sequence shown here is derived from an EMBL/GenBank/DDBJ whole genome shotgun (WGS) entry which is preliminary data.</text>
</comment>
<dbReference type="GO" id="GO:1904680">
    <property type="term" value="F:peptide transmembrane transporter activity"/>
    <property type="evidence" value="ECO:0007669"/>
    <property type="project" value="TreeGrafter"/>
</dbReference>
<evidence type="ECO:0000313" key="3">
    <source>
        <dbReference type="EMBL" id="GGL97566.1"/>
    </source>
</evidence>
<dbReference type="InterPro" id="IPR000914">
    <property type="entry name" value="SBP_5_dom"/>
</dbReference>
<dbReference type="CDD" id="cd08509">
    <property type="entry name" value="PBP2_TmCBP_oligosaccharides_like"/>
    <property type="match status" value="1"/>
</dbReference>
<dbReference type="InterPro" id="IPR039424">
    <property type="entry name" value="SBP_5"/>
</dbReference>
<dbReference type="Proteomes" id="UP000655208">
    <property type="component" value="Unassembled WGS sequence"/>
</dbReference>
<accession>A0A917SUU4</accession>
<keyword evidence="4" id="KW-1185">Reference proteome</keyword>
<name>A0A917SUU4_9ACTN</name>
<dbReference type="InterPro" id="IPR030678">
    <property type="entry name" value="Peptide/Ni-bd"/>
</dbReference>
<dbReference type="GO" id="GO:0043190">
    <property type="term" value="C:ATP-binding cassette (ABC) transporter complex"/>
    <property type="evidence" value="ECO:0007669"/>
    <property type="project" value="InterPro"/>
</dbReference>
<keyword evidence="1" id="KW-0732">Signal</keyword>
<organism evidence="3 4">
    <name type="scientific">Nakamurella endophytica</name>
    <dbReference type="NCBI Taxonomy" id="1748367"/>
    <lineage>
        <taxon>Bacteria</taxon>
        <taxon>Bacillati</taxon>
        <taxon>Actinomycetota</taxon>
        <taxon>Actinomycetes</taxon>
        <taxon>Nakamurellales</taxon>
        <taxon>Nakamurellaceae</taxon>
        <taxon>Nakamurella</taxon>
    </lineage>
</organism>
<sequence length="557" mass="60489">MIPRTRVRLLGALTATVLAVTVAACSDEGSGSTTTTGTGGGAGLIVNTAISGGDLQDVFNPYLPTSGTQANRFMIYEPLVQVNKIKAEDYKPWLAKSWTWSSDSKTLTLQLQTGVKWSDGQPFSSADVVYTYNLLKQTPALNLNGLEFQTVTAQGDSTVVMTFKANGRPAFPKTVNTEIVPQHIYSKQGDLTKYNDPDPIGTGPFTLDKAQFSPQSYTMVKNPNYWQAGLPKIGGIRVISYKDNAAVLSALLQGDVDWSSAYIANVDQSFASKSPHNKYFWPVIGSDGLITNNAAAPFDDLQVRKATSMAINRKQVADSANRPAATSMTGLPLPLFQSVIADKYKSSTYTYDVAGAKKLLEADGYTMGSDGYYAKGGKPLEFTITIPSAYTEQIAAAQVIQANLKQAGMKVDVNGVSVDAIDPITTKGQYQATIGYPIDEYTTVYGLYNAWMNPKYSVPVGTVDQTKQNIERWNDPQTAKYFADYENASTDDQRNAAVEGLQGRFVDGMPWLILSYYQGYGDWNDSKVTGFPTTDNPYWTANPSEVVALQLTPVTGS</sequence>
<dbReference type="PANTHER" id="PTHR30290">
    <property type="entry name" value="PERIPLASMIC BINDING COMPONENT OF ABC TRANSPORTER"/>
    <property type="match status" value="1"/>
</dbReference>
<evidence type="ECO:0000256" key="1">
    <source>
        <dbReference type="SAM" id="SignalP"/>
    </source>
</evidence>
<dbReference type="Pfam" id="PF00496">
    <property type="entry name" value="SBP_bac_5"/>
    <property type="match status" value="1"/>
</dbReference>
<evidence type="ECO:0000313" key="4">
    <source>
        <dbReference type="Proteomes" id="UP000655208"/>
    </source>
</evidence>
<dbReference type="PROSITE" id="PS51257">
    <property type="entry name" value="PROKAR_LIPOPROTEIN"/>
    <property type="match status" value="1"/>
</dbReference>
<feature type="domain" description="Solute-binding protein family 5" evidence="2">
    <location>
        <begin position="90"/>
        <end position="453"/>
    </location>
</feature>
<dbReference type="SUPFAM" id="SSF53850">
    <property type="entry name" value="Periplasmic binding protein-like II"/>
    <property type="match status" value="1"/>
</dbReference>
<gene>
    <name evidence="3" type="ORF">GCM10011594_16780</name>
</gene>
<dbReference type="Gene3D" id="3.40.190.10">
    <property type="entry name" value="Periplasmic binding protein-like II"/>
    <property type="match status" value="1"/>
</dbReference>
<dbReference type="AlphaFoldDB" id="A0A917SUU4"/>
<reference evidence="3" key="1">
    <citation type="journal article" date="2014" name="Int. J. Syst. Evol. Microbiol.">
        <title>Complete genome sequence of Corynebacterium casei LMG S-19264T (=DSM 44701T), isolated from a smear-ripened cheese.</title>
        <authorList>
            <consortium name="US DOE Joint Genome Institute (JGI-PGF)"/>
            <person name="Walter F."/>
            <person name="Albersmeier A."/>
            <person name="Kalinowski J."/>
            <person name="Ruckert C."/>
        </authorList>
    </citation>
    <scope>NUCLEOTIDE SEQUENCE</scope>
    <source>
        <strain evidence="3">CGMCC 4.7308</strain>
    </source>
</reference>
<dbReference type="PIRSF" id="PIRSF002741">
    <property type="entry name" value="MppA"/>
    <property type="match status" value="1"/>
</dbReference>
<feature type="chain" id="PRO_5038853956" evidence="1">
    <location>
        <begin position="20"/>
        <end position="557"/>
    </location>
</feature>
<dbReference type="GO" id="GO:0042597">
    <property type="term" value="C:periplasmic space"/>
    <property type="evidence" value="ECO:0007669"/>
    <property type="project" value="UniProtKB-ARBA"/>
</dbReference>
<dbReference type="Gene3D" id="3.90.76.10">
    <property type="entry name" value="Dipeptide-binding Protein, Domain 1"/>
    <property type="match status" value="1"/>
</dbReference>
<dbReference type="RefSeq" id="WP_188941073.1">
    <property type="nucleotide sequence ID" value="NZ_BMNA01000003.1"/>
</dbReference>
<feature type="signal peptide" evidence="1">
    <location>
        <begin position="1"/>
        <end position="19"/>
    </location>
</feature>
<evidence type="ECO:0000259" key="2">
    <source>
        <dbReference type="Pfam" id="PF00496"/>
    </source>
</evidence>
<reference evidence="3" key="2">
    <citation type="submission" date="2020-09" db="EMBL/GenBank/DDBJ databases">
        <authorList>
            <person name="Sun Q."/>
            <person name="Zhou Y."/>
        </authorList>
    </citation>
    <scope>NUCLEOTIDE SEQUENCE</scope>
    <source>
        <strain evidence="3">CGMCC 4.7308</strain>
    </source>
</reference>